<evidence type="ECO:0000313" key="2">
    <source>
        <dbReference type="Proteomes" id="UP000232722"/>
    </source>
</evidence>
<accession>A0A2I1DTF3</accession>
<comment type="caution">
    <text evidence="1">The sequence shown here is derived from an EMBL/GenBank/DDBJ whole genome shotgun (WGS) entry which is preliminary data.</text>
</comment>
<dbReference type="EMBL" id="LLXJ01000459">
    <property type="protein sequence ID" value="PKC09453.1"/>
    <property type="molecule type" value="Genomic_DNA"/>
</dbReference>
<name>A0A2I1DTF3_9GLOM</name>
<reference evidence="1 2" key="2">
    <citation type="submission" date="2017-09" db="EMBL/GenBank/DDBJ databases">
        <title>Extensive intraspecific genome diversity in a model arbuscular mycorrhizal fungus.</title>
        <authorList>
            <person name="Chen E.C."/>
            <person name="Morin E."/>
            <person name="Beaudet D."/>
            <person name="Noel J."/>
            <person name="Ndikumana S."/>
            <person name="Charron P."/>
            <person name="St-Onge C."/>
            <person name="Giorgi J."/>
            <person name="Grigoriev I.V."/>
            <person name="Roux C."/>
            <person name="Martin F.M."/>
            <person name="Corradi N."/>
        </authorList>
    </citation>
    <scope>NUCLEOTIDE SEQUENCE [LARGE SCALE GENOMIC DNA]</scope>
    <source>
        <strain evidence="1 2">A5</strain>
    </source>
</reference>
<dbReference type="Proteomes" id="UP000232722">
    <property type="component" value="Unassembled WGS sequence"/>
</dbReference>
<evidence type="ECO:0000313" key="1">
    <source>
        <dbReference type="EMBL" id="PKC09453.1"/>
    </source>
</evidence>
<proteinExistence type="predicted"/>
<organism evidence="1 2">
    <name type="scientific">Rhizophagus irregularis</name>
    <dbReference type="NCBI Taxonomy" id="588596"/>
    <lineage>
        <taxon>Eukaryota</taxon>
        <taxon>Fungi</taxon>
        <taxon>Fungi incertae sedis</taxon>
        <taxon>Mucoromycota</taxon>
        <taxon>Glomeromycotina</taxon>
        <taxon>Glomeromycetes</taxon>
        <taxon>Glomerales</taxon>
        <taxon>Glomeraceae</taxon>
        <taxon>Rhizophagus</taxon>
    </lineage>
</organism>
<dbReference type="AlphaFoldDB" id="A0A2I1DTF3"/>
<sequence>MANLPANMQQMLQQQQRQVLQSTMLQNPQQYRMQQLFQSARNANPGITQEQMMALLRRQQPSQQQPTQ</sequence>
<gene>
    <name evidence="1" type="ORF">RhiirA5_356658</name>
</gene>
<reference evidence="1 2" key="1">
    <citation type="submission" date="2016-04" db="EMBL/GenBank/DDBJ databases">
        <title>Genome analyses suggest a sexual origin of heterokaryosis in a supposedly ancient asexual fungus.</title>
        <authorList>
            <person name="Ropars J."/>
            <person name="Sedzielewska K."/>
            <person name="Noel J."/>
            <person name="Charron P."/>
            <person name="Farinelli L."/>
            <person name="Marton T."/>
            <person name="Kruger M."/>
            <person name="Pelin A."/>
            <person name="Brachmann A."/>
            <person name="Corradi N."/>
        </authorList>
    </citation>
    <scope>NUCLEOTIDE SEQUENCE [LARGE SCALE GENOMIC DNA]</scope>
    <source>
        <strain evidence="1 2">A5</strain>
    </source>
</reference>
<dbReference type="OrthoDB" id="7690434at2759"/>
<protein>
    <submittedName>
        <fullName evidence="1">Uncharacterized protein</fullName>
    </submittedName>
</protein>